<evidence type="ECO:0000256" key="13">
    <source>
        <dbReference type="SAM" id="Coils"/>
    </source>
</evidence>
<dbReference type="AlphaFoldDB" id="A0A9X8E7P8"/>
<dbReference type="InterPro" id="IPR026983">
    <property type="entry name" value="DHC"/>
</dbReference>
<reference evidence="17 18" key="1">
    <citation type="journal article" date="2018" name="J. Invertebr. Pathol.">
        <title>New genotyping method for the causative agent of crayfish plague (Aphanomyces astaci) based on whole genome data.</title>
        <authorList>
            <person name="Minardi D."/>
            <person name="Studholme D.J."/>
            <person name="van der Giezen M."/>
            <person name="Pretto T."/>
            <person name="Oidtmann B."/>
        </authorList>
    </citation>
    <scope>NUCLEOTIDE SEQUENCE [LARGE SCALE GENOMIC DNA]</scope>
    <source>
        <strain evidence="17 18">KB13</strain>
    </source>
</reference>
<dbReference type="PANTHER" id="PTHR22878:SF69">
    <property type="entry name" value="DYNEIN HEAVY CHAIN"/>
    <property type="match status" value="1"/>
</dbReference>
<dbReference type="GO" id="GO:0051959">
    <property type="term" value="F:dynein light intermediate chain binding"/>
    <property type="evidence" value="ECO:0007669"/>
    <property type="project" value="InterPro"/>
</dbReference>
<evidence type="ECO:0000256" key="9">
    <source>
        <dbReference type="ARBA" id="ARBA00023069"/>
    </source>
</evidence>
<sequence>IQQENANKEKVKAEAASASAQELSTQAEKELGAAKPAMDAAAAAVDCLSKAAIQELKSLPKPPAGVDLVTKACLILVEKEYKNHKWDRAKKMMNNPGAFLDSLKVFRGEDIPEADIGRVEPMIADPEFTAEKMASKSAAAANLCSWVVNIFTFNRIYVRVKPLMDSLESSRKKKEEAEETLAKAMGQVAEVQRRLEVLEDTLRQATEEKLQVELMKQNCENRLVLAGKLVNGLASENERWGIEIGQLRNNAVMVVGNSLLAAAFVSYIGAFDQQFRRDLWFTTWVPDLVAKAIPLTEGIDPLSMLTNEGKNAKMMSEGLPADRISIENGSIITNCKRWPLIIDPQLQGIKWLREKEKHRELVVIQLTQNQWLRKMETAIVNGHVVIVENIGEEIDATLDPVLARAVYRKGSSASLYLKFSGEEVQYEPSFFMYLQTKLSNPHYKPEIAAQCTLINFIATESGLEDQLLQKAVNKEQPELEKQKQELVLAFQKFKIDLVELEDQLLERLANAPDDILSDVPLIESLEETKMKATDIAVSVKKNQETEIVINNTRELYRPVAAEGAMLYFLLTTLCAIDHMYRYSLDSFVTFFFASIDRATPAEKQADRVLNLRESLRITVFTWVSRGLFESHKLIFLSQLTFNLMKRGILGEEVRIADTYMQFLLRGPKKTG</sequence>
<dbReference type="Gene3D" id="6.10.140.1060">
    <property type="match status" value="1"/>
</dbReference>
<evidence type="ECO:0000256" key="8">
    <source>
        <dbReference type="ARBA" id="ARBA00023054"/>
    </source>
</evidence>
<feature type="region of interest" description="Disordered" evidence="14">
    <location>
        <begin position="1"/>
        <end position="32"/>
    </location>
</feature>
<dbReference type="Pfam" id="PF12777">
    <property type="entry name" value="MT"/>
    <property type="match status" value="1"/>
</dbReference>
<keyword evidence="11" id="KW-0206">Cytoskeleton</keyword>
<keyword evidence="12" id="KW-0966">Cell projection</keyword>
<dbReference type="GO" id="GO:0005930">
    <property type="term" value="C:axoneme"/>
    <property type="evidence" value="ECO:0007669"/>
    <property type="project" value="UniProtKB-SubCell"/>
</dbReference>
<keyword evidence="8 13" id="KW-0175">Coiled coil</keyword>
<dbReference type="InterPro" id="IPR024743">
    <property type="entry name" value="Dynein_HC_stalk"/>
</dbReference>
<evidence type="ECO:0000256" key="11">
    <source>
        <dbReference type="ARBA" id="ARBA00023212"/>
    </source>
</evidence>
<feature type="non-terminal residue" evidence="17">
    <location>
        <position position="671"/>
    </location>
</feature>
<keyword evidence="4" id="KW-0677">Repeat</keyword>
<dbReference type="FunFam" id="1.10.8.1220:FF:000001">
    <property type="entry name" value="Dynein axonemal heavy chain 5"/>
    <property type="match status" value="1"/>
</dbReference>
<dbReference type="InterPro" id="IPR035706">
    <property type="entry name" value="AAA_9"/>
</dbReference>
<dbReference type="Gene3D" id="1.20.920.20">
    <property type="match status" value="1"/>
</dbReference>
<feature type="compositionally biased region" description="Low complexity" evidence="14">
    <location>
        <begin position="14"/>
        <end position="26"/>
    </location>
</feature>
<dbReference type="GO" id="GO:0005874">
    <property type="term" value="C:microtubule"/>
    <property type="evidence" value="ECO:0007669"/>
    <property type="project" value="UniProtKB-KW"/>
</dbReference>
<evidence type="ECO:0000313" key="17">
    <source>
        <dbReference type="EMBL" id="RLO10654.1"/>
    </source>
</evidence>
<evidence type="ECO:0000256" key="4">
    <source>
        <dbReference type="ARBA" id="ARBA00022737"/>
    </source>
</evidence>
<keyword evidence="6" id="KW-0067">ATP-binding</keyword>
<keyword evidence="7" id="KW-0243">Dynein</keyword>
<protein>
    <recommendedName>
        <fullName evidence="19">Dynein heavy chain ATP-binding dynein motor region domain-containing protein</fullName>
    </recommendedName>
</protein>
<dbReference type="PANTHER" id="PTHR22878">
    <property type="entry name" value="DYNEIN HEAVY CHAIN 6, AXONEMAL-LIKE-RELATED"/>
    <property type="match status" value="1"/>
</dbReference>
<keyword evidence="3" id="KW-0493">Microtubule</keyword>
<feature type="coiled-coil region" evidence="13">
    <location>
        <begin position="167"/>
        <end position="222"/>
    </location>
</feature>
<dbReference type="GO" id="GO:0005524">
    <property type="term" value="F:ATP binding"/>
    <property type="evidence" value="ECO:0007669"/>
    <property type="project" value="UniProtKB-KW"/>
</dbReference>
<evidence type="ECO:0000256" key="10">
    <source>
        <dbReference type="ARBA" id="ARBA00023175"/>
    </source>
</evidence>
<dbReference type="FunFam" id="3.40.50.300:FF:000049">
    <property type="entry name" value="Dynein, axonemal, heavy chain 5"/>
    <property type="match status" value="1"/>
</dbReference>
<dbReference type="EMBL" id="QUTI01017549">
    <property type="protein sequence ID" value="RLO10654.1"/>
    <property type="molecule type" value="Genomic_DNA"/>
</dbReference>
<comment type="subcellular location">
    <subcellularLocation>
        <location evidence="1">Cytoplasm</location>
        <location evidence="1">Cytoskeleton</location>
        <location evidence="1">Cilium axoneme</location>
    </subcellularLocation>
</comment>
<evidence type="ECO:0000256" key="7">
    <source>
        <dbReference type="ARBA" id="ARBA00023017"/>
    </source>
</evidence>
<dbReference type="InterPro" id="IPR027417">
    <property type="entry name" value="P-loop_NTPase"/>
</dbReference>
<feature type="non-terminal residue" evidence="17">
    <location>
        <position position="1"/>
    </location>
</feature>
<name>A0A9X8E7P8_APHAT</name>
<comment type="caution">
    <text evidence="17">The sequence shown here is derived from an EMBL/GenBank/DDBJ whole genome shotgun (WGS) entry which is preliminary data.</text>
</comment>
<evidence type="ECO:0000256" key="3">
    <source>
        <dbReference type="ARBA" id="ARBA00022701"/>
    </source>
</evidence>
<evidence type="ECO:0000259" key="15">
    <source>
        <dbReference type="Pfam" id="PF12777"/>
    </source>
</evidence>
<evidence type="ECO:0000256" key="2">
    <source>
        <dbReference type="ARBA" id="ARBA00022490"/>
    </source>
</evidence>
<dbReference type="Proteomes" id="UP000275652">
    <property type="component" value="Unassembled WGS sequence"/>
</dbReference>
<gene>
    <name evidence="17" type="ORF">DYB28_016073</name>
</gene>
<evidence type="ECO:0000256" key="1">
    <source>
        <dbReference type="ARBA" id="ARBA00004430"/>
    </source>
</evidence>
<keyword evidence="10" id="KW-0505">Motor protein</keyword>
<evidence type="ECO:0000259" key="16">
    <source>
        <dbReference type="Pfam" id="PF12781"/>
    </source>
</evidence>
<evidence type="ECO:0000256" key="12">
    <source>
        <dbReference type="ARBA" id="ARBA00023273"/>
    </source>
</evidence>
<feature type="domain" description="Dynein heavy chain coiled coil stalk" evidence="15">
    <location>
        <begin position="6"/>
        <end position="287"/>
    </location>
</feature>
<evidence type="ECO:0000313" key="18">
    <source>
        <dbReference type="Proteomes" id="UP000275652"/>
    </source>
</evidence>
<dbReference type="Pfam" id="PF12781">
    <property type="entry name" value="AAA_9"/>
    <property type="match status" value="1"/>
</dbReference>
<feature type="compositionally biased region" description="Basic and acidic residues" evidence="14">
    <location>
        <begin position="1"/>
        <end position="13"/>
    </location>
</feature>
<dbReference type="GO" id="GO:0030286">
    <property type="term" value="C:dynein complex"/>
    <property type="evidence" value="ECO:0007669"/>
    <property type="project" value="UniProtKB-KW"/>
</dbReference>
<keyword evidence="5" id="KW-0547">Nucleotide-binding</keyword>
<feature type="domain" description="Dynein heavy chain ATP-binding dynein motor region" evidence="16">
    <location>
        <begin position="316"/>
        <end position="535"/>
    </location>
</feature>
<evidence type="ECO:0000256" key="14">
    <source>
        <dbReference type="SAM" id="MobiDB-lite"/>
    </source>
</evidence>
<proteinExistence type="predicted"/>
<dbReference type="GO" id="GO:0045505">
    <property type="term" value="F:dynein intermediate chain binding"/>
    <property type="evidence" value="ECO:0007669"/>
    <property type="project" value="InterPro"/>
</dbReference>
<evidence type="ECO:0008006" key="19">
    <source>
        <dbReference type="Google" id="ProtNLM"/>
    </source>
</evidence>
<keyword evidence="9" id="KW-0969">Cilium</keyword>
<dbReference type="Gene3D" id="1.10.8.1220">
    <property type="match status" value="1"/>
</dbReference>
<evidence type="ECO:0000256" key="6">
    <source>
        <dbReference type="ARBA" id="ARBA00022840"/>
    </source>
</evidence>
<organism evidence="17 18">
    <name type="scientific">Aphanomyces astaci</name>
    <name type="common">Crayfish plague agent</name>
    <dbReference type="NCBI Taxonomy" id="112090"/>
    <lineage>
        <taxon>Eukaryota</taxon>
        <taxon>Sar</taxon>
        <taxon>Stramenopiles</taxon>
        <taxon>Oomycota</taxon>
        <taxon>Saprolegniomycetes</taxon>
        <taxon>Saprolegniales</taxon>
        <taxon>Verrucalvaceae</taxon>
        <taxon>Aphanomyces</taxon>
    </lineage>
</organism>
<dbReference type="GO" id="GO:0007018">
    <property type="term" value="P:microtubule-based movement"/>
    <property type="evidence" value="ECO:0007669"/>
    <property type="project" value="InterPro"/>
</dbReference>
<dbReference type="Gene3D" id="3.40.50.300">
    <property type="entry name" value="P-loop containing nucleotide triphosphate hydrolases"/>
    <property type="match status" value="1"/>
</dbReference>
<keyword evidence="2" id="KW-0963">Cytoplasm</keyword>
<accession>A0A9X8E7P8</accession>
<evidence type="ECO:0000256" key="5">
    <source>
        <dbReference type="ARBA" id="ARBA00022741"/>
    </source>
</evidence>